<organism evidence="1 2">
    <name type="scientific">Hyalomma asiaticum</name>
    <name type="common">Tick</name>
    <dbReference type="NCBI Taxonomy" id="266040"/>
    <lineage>
        <taxon>Eukaryota</taxon>
        <taxon>Metazoa</taxon>
        <taxon>Ecdysozoa</taxon>
        <taxon>Arthropoda</taxon>
        <taxon>Chelicerata</taxon>
        <taxon>Arachnida</taxon>
        <taxon>Acari</taxon>
        <taxon>Parasitiformes</taxon>
        <taxon>Ixodida</taxon>
        <taxon>Ixodoidea</taxon>
        <taxon>Ixodidae</taxon>
        <taxon>Hyalomminae</taxon>
        <taxon>Hyalomma</taxon>
    </lineage>
</organism>
<gene>
    <name evidence="1" type="ORF">HPB50_014232</name>
</gene>
<name>A0ACB7SQV2_HYAAI</name>
<accession>A0ACB7SQV2</accession>
<protein>
    <submittedName>
        <fullName evidence="1">Uncharacterized protein</fullName>
    </submittedName>
</protein>
<comment type="caution">
    <text evidence="1">The sequence shown here is derived from an EMBL/GenBank/DDBJ whole genome shotgun (WGS) entry which is preliminary data.</text>
</comment>
<dbReference type="Proteomes" id="UP000821845">
    <property type="component" value="Chromosome 3"/>
</dbReference>
<sequence length="218" mass="24364">MIIEIIVEIIEIAVATDDILQGNSRTVIWTDWEAFRKSGDTQQQATADKITDIDKWMRTLRNDIKTSTKKIVTNIETPQMDSRLAHLIEAKNSIMARWKKQRLSRKLRKIADINRNIEEHCHTLGRQQWKELCNEVDGQLHKDPVGNLSQELCTGHISEPEPGPGPLTLSKARPSPTAKGCGPARPGPTYENTIPGPARPARPGFSTLSTSAVEQQIT</sequence>
<evidence type="ECO:0000313" key="2">
    <source>
        <dbReference type="Proteomes" id="UP000821845"/>
    </source>
</evidence>
<dbReference type="EMBL" id="CM023483">
    <property type="protein sequence ID" value="KAH6936154.1"/>
    <property type="molecule type" value="Genomic_DNA"/>
</dbReference>
<proteinExistence type="predicted"/>
<reference evidence="1" key="1">
    <citation type="submission" date="2020-05" db="EMBL/GenBank/DDBJ databases">
        <title>Large-scale comparative analyses of tick genomes elucidate their genetic diversity and vector capacities.</title>
        <authorList>
            <person name="Jia N."/>
            <person name="Wang J."/>
            <person name="Shi W."/>
            <person name="Du L."/>
            <person name="Sun Y."/>
            <person name="Zhan W."/>
            <person name="Jiang J."/>
            <person name="Wang Q."/>
            <person name="Zhang B."/>
            <person name="Ji P."/>
            <person name="Sakyi L.B."/>
            <person name="Cui X."/>
            <person name="Yuan T."/>
            <person name="Jiang B."/>
            <person name="Yang W."/>
            <person name="Lam T.T.-Y."/>
            <person name="Chang Q."/>
            <person name="Ding S."/>
            <person name="Wang X."/>
            <person name="Zhu J."/>
            <person name="Ruan X."/>
            <person name="Zhao L."/>
            <person name="Wei J."/>
            <person name="Que T."/>
            <person name="Du C."/>
            <person name="Cheng J."/>
            <person name="Dai P."/>
            <person name="Han X."/>
            <person name="Huang E."/>
            <person name="Gao Y."/>
            <person name="Liu J."/>
            <person name="Shao H."/>
            <person name="Ye R."/>
            <person name="Li L."/>
            <person name="Wei W."/>
            <person name="Wang X."/>
            <person name="Wang C."/>
            <person name="Yang T."/>
            <person name="Huo Q."/>
            <person name="Li W."/>
            <person name="Guo W."/>
            <person name="Chen H."/>
            <person name="Zhou L."/>
            <person name="Ni X."/>
            <person name="Tian J."/>
            <person name="Zhou Y."/>
            <person name="Sheng Y."/>
            <person name="Liu T."/>
            <person name="Pan Y."/>
            <person name="Xia L."/>
            <person name="Li J."/>
            <person name="Zhao F."/>
            <person name="Cao W."/>
        </authorList>
    </citation>
    <scope>NUCLEOTIDE SEQUENCE</scope>
    <source>
        <strain evidence="1">Hyas-2018</strain>
    </source>
</reference>
<evidence type="ECO:0000313" key="1">
    <source>
        <dbReference type="EMBL" id="KAH6936154.1"/>
    </source>
</evidence>
<keyword evidence="2" id="KW-1185">Reference proteome</keyword>